<feature type="domain" description="NERD" evidence="6">
    <location>
        <begin position="14"/>
        <end position="129"/>
    </location>
</feature>
<dbReference type="InterPro" id="IPR011528">
    <property type="entry name" value="NERD"/>
</dbReference>
<dbReference type="PROSITE" id="PS50965">
    <property type="entry name" value="NERD"/>
    <property type="match status" value="1"/>
</dbReference>
<evidence type="ECO:0000313" key="7">
    <source>
        <dbReference type="EMBL" id="MDR7151506.1"/>
    </source>
</evidence>
<proteinExistence type="predicted"/>
<dbReference type="Pfam" id="PF13361">
    <property type="entry name" value="UvrD_C"/>
    <property type="match status" value="2"/>
</dbReference>
<dbReference type="PANTHER" id="PTHR11070:SF2">
    <property type="entry name" value="ATP-DEPENDENT DNA HELICASE SRS2"/>
    <property type="match status" value="1"/>
</dbReference>
<evidence type="ECO:0000256" key="1">
    <source>
        <dbReference type="ARBA" id="ARBA00022741"/>
    </source>
</evidence>
<organism evidence="7 8">
    <name type="scientific">Hydrogenophaga palleronii</name>
    <dbReference type="NCBI Taxonomy" id="65655"/>
    <lineage>
        <taxon>Bacteria</taxon>
        <taxon>Pseudomonadati</taxon>
        <taxon>Pseudomonadota</taxon>
        <taxon>Betaproteobacteria</taxon>
        <taxon>Burkholderiales</taxon>
        <taxon>Comamonadaceae</taxon>
        <taxon>Hydrogenophaga</taxon>
    </lineage>
</organism>
<dbReference type="Pfam" id="PF13245">
    <property type="entry name" value="AAA_19"/>
    <property type="match status" value="1"/>
</dbReference>
<evidence type="ECO:0000256" key="4">
    <source>
        <dbReference type="ARBA" id="ARBA00022840"/>
    </source>
</evidence>
<keyword evidence="2" id="KW-0378">Hydrolase</keyword>
<dbReference type="Gene3D" id="3.40.50.300">
    <property type="entry name" value="P-loop containing nucleotide triphosphate hydrolases"/>
    <property type="match status" value="2"/>
</dbReference>
<gene>
    <name evidence="7" type="ORF">J2W49_003482</name>
</gene>
<dbReference type="EMBL" id="JAVDWU010000007">
    <property type="protein sequence ID" value="MDR7151506.1"/>
    <property type="molecule type" value="Genomic_DNA"/>
</dbReference>
<reference evidence="7 8" key="1">
    <citation type="submission" date="2023-07" db="EMBL/GenBank/DDBJ databases">
        <title>Sorghum-associated microbial communities from plants grown in Nebraska, USA.</title>
        <authorList>
            <person name="Schachtman D."/>
        </authorList>
    </citation>
    <scope>NUCLEOTIDE SEQUENCE [LARGE SCALE GENOMIC DNA]</scope>
    <source>
        <strain evidence="7 8">4249</strain>
    </source>
</reference>
<name>A0ABU1WQD4_9BURK</name>
<keyword evidence="8" id="KW-1185">Reference proteome</keyword>
<protein>
    <recommendedName>
        <fullName evidence="5">DNA 3'-5' helicase II</fullName>
    </recommendedName>
</protein>
<dbReference type="Proteomes" id="UP001265700">
    <property type="component" value="Unassembled WGS sequence"/>
</dbReference>
<evidence type="ECO:0000259" key="6">
    <source>
        <dbReference type="PROSITE" id="PS50965"/>
    </source>
</evidence>
<accession>A0ABU1WQD4</accession>
<comment type="caution">
    <text evidence="7">The sequence shown here is derived from an EMBL/GenBank/DDBJ whole genome shotgun (WGS) entry which is preliminary data.</text>
</comment>
<dbReference type="InterPro" id="IPR000212">
    <property type="entry name" value="DNA_helicase_UvrD/REP"/>
</dbReference>
<sequence>MATLIPALGSCVSRMTSGERRTAERLEDKLDADYLLWYDVAVGPKHQHPDFVVMHPRRGILILEVKDFRLSTLIQVNKQTWEIHGDNGPKTLPNPLEQARQYAHQVVNALERDPQLVQPEGRHKGKLAFPWSYGVVLPNITRAQFDKAELGLALEPHRVVCQDEMGEHVEPEALQSRLWDMFPYLMGGAMSLPQMDRVRWIMFPEVRVPEQGALFAAAAVDEEEADLPSIMRVMDIQQEQLARSLGEGHRVIHGVAGSGKTMLLGYRAEHLAKAFNKEATAHGKPILILCYNEPLARQLAHVMEAKGIADRVHAVHFHKWCRDQLVAYGQDLPHQSQAKDRFFEDMVQRVITGVDRKQIPSGQYQAVLIDEGHDFAPEWLKLVALMVDPTTNSLLVLYDDAQSIYERSRKREGSKPFSFKSLGIQAQGRTTILKINYRNTRQILQVASLVAADLLTAEDQDEDGIPMLKPVSCGRDGEPPLIIRLPTLRAEATQVAELLGAAHKEGHAWGDMAIICRHHNEMELCSDVLNHHGLPHRVRRGSGNRGFDLASDTIKVLTMHASKGLEFPVVALVGAGHMPAPGEDEREEAKLFYVGATRATQRLIIGMGGEGRFGQRLAA</sequence>
<keyword evidence="1" id="KW-0547">Nucleotide-binding</keyword>
<keyword evidence="4" id="KW-0067">ATP-binding</keyword>
<dbReference type="InterPro" id="IPR014017">
    <property type="entry name" value="DNA_helicase_UvrD-like_C"/>
</dbReference>
<evidence type="ECO:0000256" key="2">
    <source>
        <dbReference type="ARBA" id="ARBA00022801"/>
    </source>
</evidence>
<dbReference type="RefSeq" id="WP_310319006.1">
    <property type="nucleotide sequence ID" value="NZ_JAVDWU010000007.1"/>
</dbReference>
<evidence type="ECO:0000256" key="5">
    <source>
        <dbReference type="ARBA" id="ARBA00034923"/>
    </source>
</evidence>
<dbReference type="InterPro" id="IPR027417">
    <property type="entry name" value="P-loop_NTPase"/>
</dbReference>
<evidence type="ECO:0000313" key="8">
    <source>
        <dbReference type="Proteomes" id="UP001265700"/>
    </source>
</evidence>
<dbReference type="PANTHER" id="PTHR11070">
    <property type="entry name" value="UVRD / RECB / PCRA DNA HELICASE FAMILY MEMBER"/>
    <property type="match status" value="1"/>
</dbReference>
<evidence type="ECO:0000256" key="3">
    <source>
        <dbReference type="ARBA" id="ARBA00022806"/>
    </source>
</evidence>
<dbReference type="SUPFAM" id="SSF52540">
    <property type="entry name" value="P-loop containing nucleoside triphosphate hydrolases"/>
    <property type="match status" value="1"/>
</dbReference>
<dbReference type="Pfam" id="PF08378">
    <property type="entry name" value="NERD"/>
    <property type="match status" value="1"/>
</dbReference>
<keyword evidence="3" id="KW-0347">Helicase</keyword>